<protein>
    <submittedName>
        <fullName evidence="6">MFS transporter</fullName>
    </submittedName>
</protein>
<dbReference type="CDD" id="cd17324">
    <property type="entry name" value="MFS_NepI_like"/>
    <property type="match status" value="1"/>
</dbReference>
<dbReference type="PANTHER" id="PTHR42910">
    <property type="entry name" value="TRANSPORTER SCO4007-RELATED"/>
    <property type="match status" value="1"/>
</dbReference>
<evidence type="ECO:0000256" key="1">
    <source>
        <dbReference type="ARBA" id="ARBA00022692"/>
    </source>
</evidence>
<proteinExistence type="predicted"/>
<organism evidence="6 7">
    <name type="scientific">Paraburkholderia edwinii</name>
    <dbReference type="NCBI Taxonomy" id="2861782"/>
    <lineage>
        <taxon>Bacteria</taxon>
        <taxon>Pseudomonadati</taxon>
        <taxon>Pseudomonadota</taxon>
        <taxon>Betaproteobacteria</taxon>
        <taxon>Burkholderiales</taxon>
        <taxon>Burkholderiaceae</taxon>
        <taxon>Paraburkholderia</taxon>
    </lineage>
</organism>
<keyword evidence="7" id="KW-1185">Reference proteome</keyword>
<evidence type="ECO:0000313" key="6">
    <source>
        <dbReference type="EMBL" id="QYD73631.1"/>
    </source>
</evidence>
<feature type="transmembrane region" description="Helical" evidence="4">
    <location>
        <begin position="128"/>
        <end position="146"/>
    </location>
</feature>
<feature type="transmembrane region" description="Helical" evidence="4">
    <location>
        <begin position="158"/>
        <end position="178"/>
    </location>
</feature>
<reference evidence="6 7" key="1">
    <citation type="submission" date="2021-07" db="EMBL/GenBank/DDBJ databases">
        <title>Paraburkholderia edwinii protects Aspergillus sp. from phenazines by acting as a toxin sponge.</title>
        <authorList>
            <person name="Dahlstrom K.M."/>
            <person name="Newman D.K."/>
        </authorList>
    </citation>
    <scope>NUCLEOTIDE SEQUENCE [LARGE SCALE GENOMIC DNA]</scope>
    <source>
        <strain evidence="6 7">Pe01</strain>
    </source>
</reference>
<dbReference type="InterPro" id="IPR011701">
    <property type="entry name" value="MFS"/>
</dbReference>
<dbReference type="Pfam" id="PF07690">
    <property type="entry name" value="MFS_1"/>
    <property type="match status" value="1"/>
</dbReference>
<feature type="transmembrane region" description="Helical" evidence="4">
    <location>
        <begin position="238"/>
        <end position="259"/>
    </location>
</feature>
<keyword evidence="2 4" id="KW-1133">Transmembrane helix</keyword>
<evidence type="ECO:0000313" key="7">
    <source>
        <dbReference type="Proteomes" id="UP000826462"/>
    </source>
</evidence>
<dbReference type="InterPro" id="IPR020846">
    <property type="entry name" value="MFS_dom"/>
</dbReference>
<dbReference type="Gene3D" id="1.20.1250.20">
    <property type="entry name" value="MFS general substrate transporter like domains"/>
    <property type="match status" value="1"/>
</dbReference>
<feature type="transmembrane region" description="Helical" evidence="4">
    <location>
        <begin position="74"/>
        <end position="97"/>
    </location>
</feature>
<feature type="transmembrane region" description="Helical" evidence="4">
    <location>
        <begin position="42"/>
        <end position="62"/>
    </location>
</feature>
<feature type="transmembrane region" description="Helical" evidence="4">
    <location>
        <begin position="335"/>
        <end position="352"/>
    </location>
</feature>
<dbReference type="SUPFAM" id="SSF103473">
    <property type="entry name" value="MFS general substrate transporter"/>
    <property type="match status" value="1"/>
</dbReference>
<feature type="transmembrane region" description="Helical" evidence="4">
    <location>
        <begin position="212"/>
        <end position="232"/>
    </location>
</feature>
<feature type="transmembrane region" description="Helical" evidence="4">
    <location>
        <begin position="358"/>
        <end position="378"/>
    </location>
</feature>
<dbReference type="PROSITE" id="PS50850">
    <property type="entry name" value="MFS"/>
    <property type="match status" value="1"/>
</dbReference>
<dbReference type="EMBL" id="CP080096">
    <property type="protein sequence ID" value="QYD73631.1"/>
    <property type="molecule type" value="Genomic_DNA"/>
</dbReference>
<gene>
    <name evidence="6" type="ORF">KZJ38_28925</name>
</gene>
<keyword evidence="3 4" id="KW-0472">Membrane</keyword>
<accession>A0ABX8UXL4</accession>
<name>A0ABX8UXL4_9BURK</name>
<dbReference type="Proteomes" id="UP000826462">
    <property type="component" value="Chromosome 2"/>
</dbReference>
<dbReference type="InterPro" id="IPR036259">
    <property type="entry name" value="MFS_trans_sf"/>
</dbReference>
<sequence length="395" mass="40958">MNRSVYWVMALAAGVVVANNYYNQPLLVDFAHTFNVTERAAGSASVAAQTGYALGLLLFVPLGDMVRRTTLFTVTLLAAAAALIATAFAPTLAWLIVASFVTSLTSVTPQLLTPLAAQLAGPQQRGRAVGTVMFGLLCGILLSRTVSGLLAESFGWRAVYGVAAVAMIGIVAMLLAVIPRTEPTFSGSWGSLMGSLWTLLRDAPLIRQTSAIAALQFAAFSAFWTTLAFHLHAIDPRYGSATAGLFGLVGVVGASASTVSGKWTDRGDARGVVLAGSMAMVIAYGVFALVGSSIVGLVAGVIVLDFGVQIGHVANMSRNMGISAGAMNRINTLYMTIRFAGGALGTAVGTFAWSVWGWAGVCATGLAFASASVVVQLVSDRHARPLFAGRDETKG</sequence>
<keyword evidence="1 4" id="KW-0812">Transmembrane</keyword>
<feature type="domain" description="Major facilitator superfamily (MFS) profile" evidence="5">
    <location>
        <begin position="1"/>
        <end position="382"/>
    </location>
</feature>
<feature type="transmembrane region" description="Helical" evidence="4">
    <location>
        <begin position="5"/>
        <end position="22"/>
    </location>
</feature>
<evidence type="ECO:0000256" key="3">
    <source>
        <dbReference type="ARBA" id="ARBA00023136"/>
    </source>
</evidence>
<evidence type="ECO:0000256" key="2">
    <source>
        <dbReference type="ARBA" id="ARBA00022989"/>
    </source>
</evidence>
<dbReference type="PANTHER" id="PTHR42910:SF1">
    <property type="entry name" value="MAJOR FACILITATOR SUPERFAMILY (MFS) PROFILE DOMAIN-CONTAINING PROTEIN"/>
    <property type="match status" value="1"/>
</dbReference>
<evidence type="ECO:0000259" key="5">
    <source>
        <dbReference type="PROSITE" id="PS50850"/>
    </source>
</evidence>
<dbReference type="RefSeq" id="WP_219803486.1">
    <property type="nucleotide sequence ID" value="NZ_CP080096.1"/>
</dbReference>
<evidence type="ECO:0000256" key="4">
    <source>
        <dbReference type="SAM" id="Phobius"/>
    </source>
</evidence>